<feature type="transmembrane region" description="Helical" evidence="7">
    <location>
        <begin position="450"/>
        <end position="471"/>
    </location>
</feature>
<accession>A0ABR4F408</accession>
<evidence type="ECO:0000256" key="5">
    <source>
        <dbReference type="ARBA" id="ARBA00023136"/>
    </source>
</evidence>
<dbReference type="PANTHER" id="PTHR43791">
    <property type="entry name" value="PERMEASE-RELATED"/>
    <property type="match status" value="1"/>
</dbReference>
<gene>
    <name evidence="9" type="ORF">FJTKL_01715</name>
</gene>
<dbReference type="InterPro" id="IPR011701">
    <property type="entry name" value="MFS"/>
</dbReference>
<feature type="transmembrane region" description="Helical" evidence="7">
    <location>
        <begin position="222"/>
        <end position="242"/>
    </location>
</feature>
<dbReference type="EMBL" id="JBAWTH010000012">
    <property type="protein sequence ID" value="KAL2289424.1"/>
    <property type="molecule type" value="Genomic_DNA"/>
</dbReference>
<feature type="region of interest" description="Disordered" evidence="6">
    <location>
        <begin position="56"/>
        <end position="79"/>
    </location>
</feature>
<dbReference type="SUPFAM" id="SSF103473">
    <property type="entry name" value="MFS general substrate transporter"/>
    <property type="match status" value="1"/>
</dbReference>
<feature type="transmembrane region" description="Helical" evidence="7">
    <location>
        <begin position="483"/>
        <end position="504"/>
    </location>
</feature>
<dbReference type="InterPro" id="IPR036259">
    <property type="entry name" value="MFS_trans_sf"/>
</dbReference>
<feature type="transmembrane region" description="Helical" evidence="7">
    <location>
        <begin position="328"/>
        <end position="347"/>
    </location>
</feature>
<proteinExistence type="predicted"/>
<comment type="subcellular location">
    <subcellularLocation>
        <location evidence="1">Membrane</location>
        <topology evidence="1">Multi-pass membrane protein</topology>
    </subcellularLocation>
</comment>
<reference evidence="9 10" key="1">
    <citation type="submission" date="2024-03" db="EMBL/GenBank/DDBJ databases">
        <title>A high-quality draft genome sequence of Diaporthe vaccinii, a causative agent of upright dieback and viscid rot disease in cranberry plants.</title>
        <authorList>
            <person name="Sarrasin M."/>
            <person name="Lang B.F."/>
            <person name="Burger G."/>
        </authorList>
    </citation>
    <scope>NUCLEOTIDE SEQUENCE [LARGE SCALE GENOMIC DNA]</scope>
    <source>
        <strain evidence="9 10">IS7</strain>
    </source>
</reference>
<dbReference type="Proteomes" id="UP001600888">
    <property type="component" value="Unassembled WGS sequence"/>
</dbReference>
<evidence type="ECO:0000259" key="8">
    <source>
        <dbReference type="PROSITE" id="PS50850"/>
    </source>
</evidence>
<evidence type="ECO:0000256" key="2">
    <source>
        <dbReference type="ARBA" id="ARBA00022448"/>
    </source>
</evidence>
<name>A0ABR4F408_9PEZI</name>
<protein>
    <recommendedName>
        <fullName evidence="8">Major facilitator superfamily (MFS) profile domain-containing protein</fullName>
    </recommendedName>
</protein>
<organism evidence="9 10">
    <name type="scientific">Diaporthe vaccinii</name>
    <dbReference type="NCBI Taxonomy" id="105482"/>
    <lineage>
        <taxon>Eukaryota</taxon>
        <taxon>Fungi</taxon>
        <taxon>Dikarya</taxon>
        <taxon>Ascomycota</taxon>
        <taxon>Pezizomycotina</taxon>
        <taxon>Sordariomycetes</taxon>
        <taxon>Sordariomycetidae</taxon>
        <taxon>Diaporthales</taxon>
        <taxon>Diaporthaceae</taxon>
        <taxon>Diaporthe</taxon>
        <taxon>Diaporthe eres species complex</taxon>
    </lineage>
</organism>
<keyword evidence="10" id="KW-1185">Reference proteome</keyword>
<dbReference type="Gene3D" id="1.20.1250.20">
    <property type="entry name" value="MFS general substrate transporter like domains"/>
    <property type="match status" value="2"/>
</dbReference>
<feature type="transmembrane region" description="Helical" evidence="7">
    <location>
        <begin position="127"/>
        <end position="145"/>
    </location>
</feature>
<evidence type="ECO:0000256" key="4">
    <source>
        <dbReference type="ARBA" id="ARBA00022989"/>
    </source>
</evidence>
<evidence type="ECO:0000256" key="1">
    <source>
        <dbReference type="ARBA" id="ARBA00004141"/>
    </source>
</evidence>
<sequence length="529" mass="57879">MCSRPKKSSCSENIPGPTPISIFLGLCKGLFLALTCIFFHSRTPFSIGDAIMSGQAETKEEHPSASAHVEDGPRSDTGQDAEERALLRKIDMRLVPCVWIMYLMSYLDRSNIGNAYTGGMGDELGMTSTDYSISLLVFFISYVLFETPSNMILTRVRPSIYMPTLMFLWGGLSMCMAAAHSWQVVAGLRFILGILEASFAPGVLFLLSAWYKKGELGRRYSVYYTAVALSGMFGGLIAGGLLQTLDGAHGISGWRWLFIVEGAGTCLVSVGALFALPDFPSTTRWLTPDERALASRRLAGDSLGDTQDGETIHHKVALKMALMDWRTWAFVLTYMATTGAQTIQYFIPELVKSMGYTGFEVQYYTAPIYVCAFVAILAFCFSSDYFKERAIHLATASALAIVCFAILIGVLNNTGRYILLCFGVAGVYAACPLVSIYVSNSIPHPSEKRAIVQATVNALGNSASIYGSFLFPSKDKNHNRVGFSVTMVFMVIALLMAFVLRYLLAKYPYPELVVHGHGAAAGKEEKDVD</sequence>
<feature type="transmembrane region" description="Helical" evidence="7">
    <location>
        <begin position="165"/>
        <end position="184"/>
    </location>
</feature>
<evidence type="ECO:0000313" key="9">
    <source>
        <dbReference type="EMBL" id="KAL2289424.1"/>
    </source>
</evidence>
<comment type="caution">
    <text evidence="9">The sequence shown here is derived from an EMBL/GenBank/DDBJ whole genome shotgun (WGS) entry which is preliminary data.</text>
</comment>
<evidence type="ECO:0000256" key="3">
    <source>
        <dbReference type="ARBA" id="ARBA00022692"/>
    </source>
</evidence>
<feature type="compositionally biased region" description="Basic and acidic residues" evidence="6">
    <location>
        <begin position="57"/>
        <end position="74"/>
    </location>
</feature>
<keyword evidence="4 7" id="KW-1133">Transmembrane helix</keyword>
<feature type="domain" description="Major facilitator superfamily (MFS) profile" evidence="8">
    <location>
        <begin position="94"/>
        <end position="508"/>
    </location>
</feature>
<keyword evidence="3 7" id="KW-0812">Transmembrane</keyword>
<feature type="transmembrane region" description="Helical" evidence="7">
    <location>
        <begin position="254"/>
        <end position="276"/>
    </location>
</feature>
<dbReference type="Pfam" id="PF07690">
    <property type="entry name" value="MFS_1"/>
    <property type="match status" value="1"/>
</dbReference>
<feature type="transmembrane region" description="Helical" evidence="7">
    <location>
        <begin position="20"/>
        <end position="39"/>
    </location>
</feature>
<keyword evidence="5 7" id="KW-0472">Membrane</keyword>
<feature type="transmembrane region" description="Helical" evidence="7">
    <location>
        <begin position="417"/>
        <end position="438"/>
    </location>
</feature>
<dbReference type="PROSITE" id="PS50850">
    <property type="entry name" value="MFS"/>
    <property type="match status" value="1"/>
</dbReference>
<evidence type="ECO:0000313" key="10">
    <source>
        <dbReference type="Proteomes" id="UP001600888"/>
    </source>
</evidence>
<feature type="transmembrane region" description="Helical" evidence="7">
    <location>
        <begin position="367"/>
        <end position="386"/>
    </location>
</feature>
<dbReference type="PANTHER" id="PTHR43791:SF38">
    <property type="entry name" value="MAJOR FACILITATOR SUPERFAMILY (MFS) PROFILE DOMAIN-CONTAINING PROTEIN"/>
    <property type="match status" value="1"/>
</dbReference>
<feature type="transmembrane region" description="Helical" evidence="7">
    <location>
        <begin position="190"/>
        <end position="210"/>
    </location>
</feature>
<evidence type="ECO:0000256" key="6">
    <source>
        <dbReference type="SAM" id="MobiDB-lite"/>
    </source>
</evidence>
<keyword evidence="2" id="KW-0813">Transport</keyword>
<feature type="transmembrane region" description="Helical" evidence="7">
    <location>
        <begin position="393"/>
        <end position="411"/>
    </location>
</feature>
<dbReference type="InterPro" id="IPR020846">
    <property type="entry name" value="MFS_dom"/>
</dbReference>
<evidence type="ECO:0000256" key="7">
    <source>
        <dbReference type="SAM" id="Phobius"/>
    </source>
</evidence>